<evidence type="ECO:0000256" key="4">
    <source>
        <dbReference type="ARBA" id="ARBA00022454"/>
    </source>
</evidence>
<evidence type="ECO:0000256" key="7">
    <source>
        <dbReference type="ARBA" id="ARBA00023242"/>
    </source>
</evidence>
<evidence type="ECO:0000256" key="6">
    <source>
        <dbReference type="ARBA" id="ARBA00023125"/>
    </source>
</evidence>
<dbReference type="Proteomes" id="UP001530293">
    <property type="component" value="Unassembled WGS sequence"/>
</dbReference>
<evidence type="ECO:0000256" key="3">
    <source>
        <dbReference type="ARBA" id="ARBA00017411"/>
    </source>
</evidence>
<dbReference type="AlphaFoldDB" id="A0ABD3M2Q1"/>
<evidence type="ECO:0000256" key="5">
    <source>
        <dbReference type="ARBA" id="ARBA00022895"/>
    </source>
</evidence>
<keyword evidence="7" id="KW-0539">Nucleus</keyword>
<evidence type="ECO:0000256" key="1">
    <source>
        <dbReference type="ARBA" id="ARBA00004123"/>
    </source>
</evidence>
<name>A0ABD3M2Q1_9STRA</name>
<dbReference type="GO" id="GO:0005634">
    <property type="term" value="C:nucleus"/>
    <property type="evidence" value="ECO:0007669"/>
    <property type="project" value="UniProtKB-SubCell"/>
</dbReference>
<sequence>MALGAHDKYSADAISDVDYRLIGLSPQYWSYTPLLIGDLIGLPLVNGVDCFISPSTDAPTKTMRTGLDITKTHGVGQSNDTSGMNVEDDKPHDEEPQMPHQNRSDHQSWNIVPLSRVLIRGIATAIDRRPNGCTLIVVDDGTGSIDCRYWDDTHNDDGTFNLIRSDSMNKRRFSRFIVGDSLEVMGKIKVLTAGSANDQHNLSHHSTTLLEARFGCVREIHASSVCLINDEQSMMANQQWSGEVVHWLKCMDFSQKCKYSMVRTGKGFLHVLGDEIFTSILSDEFGDFSSFEKTRRSENNNVLKRKCCQTQNRIRAAFCYCHCEATLEALDPHFRYRDALLNRLLDMEAQLLYTSDSSFPVATEDCMDLLGAQSDTMSPPLLFSFESIYKDEELSSIASDEVASTNVPAANAQRLVRRIFAAMTNDGILSLFDSEKDLYLLVSRTRIIEPFLKMTLCEDGLQIPPPFFIRCIPKKRIAEIVSLIKNATPAQS</sequence>
<evidence type="ECO:0000256" key="8">
    <source>
        <dbReference type="ARBA" id="ARBA00030039"/>
    </source>
</evidence>
<evidence type="ECO:0000313" key="10">
    <source>
        <dbReference type="EMBL" id="KAL3758315.1"/>
    </source>
</evidence>
<keyword evidence="4" id="KW-0158">Chromosome</keyword>
<gene>
    <name evidence="10" type="ORF">ACHAWU_004280</name>
</gene>
<dbReference type="InterPro" id="IPR040260">
    <property type="entry name" value="RFA2-like"/>
</dbReference>
<comment type="caution">
    <text evidence="10">The sequence shown here is derived from an EMBL/GenBank/DDBJ whole genome shotgun (WGS) entry which is preliminary data.</text>
</comment>
<protein>
    <recommendedName>
        <fullName evidence="3">CST complex subunit STN1</fullName>
    </recommendedName>
    <alternativeName>
        <fullName evidence="8">Suppressor of cdc thirteen homolog</fullName>
    </alternativeName>
</protein>
<dbReference type="GO" id="GO:0000781">
    <property type="term" value="C:chromosome, telomeric region"/>
    <property type="evidence" value="ECO:0007669"/>
    <property type="project" value="UniProtKB-SubCell"/>
</dbReference>
<dbReference type="GO" id="GO:0003677">
    <property type="term" value="F:DNA binding"/>
    <property type="evidence" value="ECO:0007669"/>
    <property type="project" value="UniProtKB-KW"/>
</dbReference>
<dbReference type="InterPro" id="IPR012340">
    <property type="entry name" value="NA-bd_OB-fold"/>
</dbReference>
<evidence type="ECO:0000256" key="9">
    <source>
        <dbReference type="SAM" id="MobiDB-lite"/>
    </source>
</evidence>
<keyword evidence="6" id="KW-0238">DNA-binding</keyword>
<evidence type="ECO:0000256" key="2">
    <source>
        <dbReference type="ARBA" id="ARBA00004574"/>
    </source>
</evidence>
<dbReference type="SUPFAM" id="SSF50249">
    <property type="entry name" value="Nucleic acid-binding proteins"/>
    <property type="match status" value="1"/>
</dbReference>
<keyword evidence="5" id="KW-0779">Telomere</keyword>
<proteinExistence type="predicted"/>
<dbReference type="Gene3D" id="2.40.50.140">
    <property type="entry name" value="Nucleic acid-binding proteins"/>
    <property type="match status" value="1"/>
</dbReference>
<evidence type="ECO:0000313" key="11">
    <source>
        <dbReference type="Proteomes" id="UP001530293"/>
    </source>
</evidence>
<feature type="compositionally biased region" description="Basic and acidic residues" evidence="9">
    <location>
        <begin position="87"/>
        <end position="106"/>
    </location>
</feature>
<keyword evidence="11" id="KW-1185">Reference proteome</keyword>
<dbReference type="EMBL" id="JALLBG020000234">
    <property type="protein sequence ID" value="KAL3758315.1"/>
    <property type="molecule type" value="Genomic_DNA"/>
</dbReference>
<comment type="subcellular location">
    <subcellularLocation>
        <location evidence="2">Chromosome</location>
        <location evidence="2">Telomere</location>
    </subcellularLocation>
    <subcellularLocation>
        <location evidence="1">Nucleus</location>
    </subcellularLocation>
</comment>
<feature type="compositionally biased region" description="Polar residues" evidence="9">
    <location>
        <begin position="75"/>
        <end position="84"/>
    </location>
</feature>
<dbReference type="PANTHER" id="PTHR13989">
    <property type="entry name" value="REPLICATION PROTEIN A-RELATED"/>
    <property type="match status" value="1"/>
</dbReference>
<accession>A0ABD3M2Q1</accession>
<reference evidence="10 11" key="1">
    <citation type="submission" date="2024-10" db="EMBL/GenBank/DDBJ databases">
        <title>Updated reference genomes for cyclostephanoid diatoms.</title>
        <authorList>
            <person name="Roberts W.R."/>
            <person name="Alverson A.J."/>
        </authorList>
    </citation>
    <scope>NUCLEOTIDE SEQUENCE [LARGE SCALE GENOMIC DNA]</scope>
    <source>
        <strain evidence="10 11">AJA232-27</strain>
    </source>
</reference>
<dbReference type="PANTHER" id="PTHR13989:SF33">
    <property type="entry name" value="CST COMPLEX SUBUNIT STN1"/>
    <property type="match status" value="1"/>
</dbReference>
<feature type="region of interest" description="Disordered" evidence="9">
    <location>
        <begin position="70"/>
        <end position="106"/>
    </location>
</feature>
<organism evidence="10 11">
    <name type="scientific">Discostella pseudostelligera</name>
    <dbReference type="NCBI Taxonomy" id="259834"/>
    <lineage>
        <taxon>Eukaryota</taxon>
        <taxon>Sar</taxon>
        <taxon>Stramenopiles</taxon>
        <taxon>Ochrophyta</taxon>
        <taxon>Bacillariophyta</taxon>
        <taxon>Coscinodiscophyceae</taxon>
        <taxon>Thalassiosirophycidae</taxon>
        <taxon>Stephanodiscales</taxon>
        <taxon>Stephanodiscaceae</taxon>
        <taxon>Discostella</taxon>
    </lineage>
</organism>